<comment type="caution">
    <text evidence="2">The sequence shown here is derived from an EMBL/GenBank/DDBJ whole genome shotgun (WGS) entry which is preliminary data.</text>
</comment>
<sequence length="331" mass="37957">MFELFRPVYYFVCFVFGYALVRFDVISLRGIVHTYSKYILITSLFSLFCIIFFDYIGRDLISFYAKDTLIPGRRFTGTFQNPYDFAFIGTLPLTYYLSRFYLNSHKVSILAILSLLVTMAFGQSKSGFVNFLLIAMLLTLFFGFFISKERLMKDWSYWIRITTVPIILISIVAGFFVFFTDEFAYLVNGLIRLSSGGDKSSQIRLEQFNNAVTLINGSGLHLAFGYGSYKSSSLMFESLYSLYIFRYGALSFIYIFSWIVLPVFFLVVLRFKTTKCKHSWLYLVLILFFISAAVAGVGNNVIDQARVPLLYFSLLGAVFSSVNVKGSNNFE</sequence>
<feature type="transmembrane region" description="Helical" evidence="1">
    <location>
        <begin position="7"/>
        <end position="32"/>
    </location>
</feature>
<feature type="transmembrane region" description="Helical" evidence="1">
    <location>
        <begin position="127"/>
        <end position="146"/>
    </location>
</feature>
<feature type="transmembrane region" description="Helical" evidence="1">
    <location>
        <begin position="308"/>
        <end position="324"/>
    </location>
</feature>
<gene>
    <name evidence="2" type="ORF">F8B77_16775</name>
</gene>
<dbReference type="AlphaFoldDB" id="A0A6N6RNZ1"/>
<proteinExistence type="predicted"/>
<name>A0A6N6RNZ1_9GAMM</name>
<evidence type="ECO:0000256" key="1">
    <source>
        <dbReference type="SAM" id="Phobius"/>
    </source>
</evidence>
<dbReference type="Proteomes" id="UP000434870">
    <property type="component" value="Unassembled WGS sequence"/>
</dbReference>
<feature type="transmembrane region" description="Helical" evidence="1">
    <location>
        <begin position="38"/>
        <end position="56"/>
    </location>
</feature>
<keyword evidence="1" id="KW-0812">Transmembrane</keyword>
<dbReference type="RefSeq" id="WP_151656783.1">
    <property type="nucleotide sequence ID" value="NZ_WBVP01000033.1"/>
</dbReference>
<reference evidence="2 3" key="1">
    <citation type="submission" date="2019-09" db="EMBL/GenBank/DDBJ databases">
        <title>Genome of Aliivibrio finisterrensis LMG 23869 (type strain).</title>
        <authorList>
            <person name="Bowman J.P."/>
        </authorList>
    </citation>
    <scope>NUCLEOTIDE SEQUENCE [LARGE SCALE GENOMIC DNA]</scope>
    <source>
        <strain evidence="2 3">LMG 23869</strain>
    </source>
</reference>
<organism evidence="2 3">
    <name type="scientific">Aliivibrio finisterrensis</name>
    <dbReference type="NCBI Taxonomy" id="511998"/>
    <lineage>
        <taxon>Bacteria</taxon>
        <taxon>Pseudomonadati</taxon>
        <taxon>Pseudomonadota</taxon>
        <taxon>Gammaproteobacteria</taxon>
        <taxon>Vibrionales</taxon>
        <taxon>Vibrionaceae</taxon>
        <taxon>Aliivibrio</taxon>
    </lineage>
</organism>
<feature type="transmembrane region" description="Helical" evidence="1">
    <location>
        <begin position="100"/>
        <end position="121"/>
    </location>
</feature>
<feature type="transmembrane region" description="Helical" evidence="1">
    <location>
        <begin position="280"/>
        <end position="302"/>
    </location>
</feature>
<keyword evidence="1" id="KW-1133">Transmembrane helix</keyword>
<feature type="transmembrane region" description="Helical" evidence="1">
    <location>
        <begin position="244"/>
        <end position="268"/>
    </location>
</feature>
<evidence type="ECO:0000313" key="3">
    <source>
        <dbReference type="Proteomes" id="UP000434870"/>
    </source>
</evidence>
<evidence type="ECO:0000313" key="2">
    <source>
        <dbReference type="EMBL" id="KAB2823163.1"/>
    </source>
</evidence>
<dbReference type="EMBL" id="WBVP01000033">
    <property type="protein sequence ID" value="KAB2823163.1"/>
    <property type="molecule type" value="Genomic_DNA"/>
</dbReference>
<feature type="transmembrane region" description="Helical" evidence="1">
    <location>
        <begin position="158"/>
        <end position="179"/>
    </location>
</feature>
<keyword evidence="1" id="KW-0472">Membrane</keyword>
<evidence type="ECO:0008006" key="4">
    <source>
        <dbReference type="Google" id="ProtNLM"/>
    </source>
</evidence>
<accession>A0A6N6RNZ1</accession>
<protein>
    <recommendedName>
        <fullName evidence="4">O-antigen ligase domain-containing protein</fullName>
    </recommendedName>
</protein>